<gene>
    <name evidence="2" type="ORF">BT96DRAFT_950836</name>
</gene>
<evidence type="ECO:0000313" key="2">
    <source>
        <dbReference type="EMBL" id="KAE9384054.1"/>
    </source>
</evidence>
<feature type="region of interest" description="Disordered" evidence="1">
    <location>
        <begin position="29"/>
        <end position="52"/>
    </location>
</feature>
<protein>
    <submittedName>
        <fullName evidence="2">Uncharacterized protein</fullName>
    </submittedName>
</protein>
<dbReference type="Proteomes" id="UP000799118">
    <property type="component" value="Unassembled WGS sequence"/>
</dbReference>
<evidence type="ECO:0000313" key="3">
    <source>
        <dbReference type="Proteomes" id="UP000799118"/>
    </source>
</evidence>
<dbReference type="EMBL" id="ML770235">
    <property type="protein sequence ID" value="KAE9384054.1"/>
    <property type="molecule type" value="Genomic_DNA"/>
</dbReference>
<proteinExistence type="predicted"/>
<evidence type="ECO:0000256" key="1">
    <source>
        <dbReference type="SAM" id="MobiDB-lite"/>
    </source>
</evidence>
<name>A0A6A4GEX5_9AGAR</name>
<organism evidence="2 3">
    <name type="scientific">Gymnopus androsaceus JB14</name>
    <dbReference type="NCBI Taxonomy" id="1447944"/>
    <lineage>
        <taxon>Eukaryota</taxon>
        <taxon>Fungi</taxon>
        <taxon>Dikarya</taxon>
        <taxon>Basidiomycota</taxon>
        <taxon>Agaricomycotina</taxon>
        <taxon>Agaricomycetes</taxon>
        <taxon>Agaricomycetidae</taxon>
        <taxon>Agaricales</taxon>
        <taxon>Marasmiineae</taxon>
        <taxon>Omphalotaceae</taxon>
        <taxon>Gymnopus</taxon>
    </lineage>
</organism>
<keyword evidence="3" id="KW-1185">Reference proteome</keyword>
<reference evidence="2" key="1">
    <citation type="journal article" date="2019" name="Environ. Microbiol.">
        <title>Fungal ecological strategies reflected in gene transcription - a case study of two litter decomposers.</title>
        <authorList>
            <person name="Barbi F."/>
            <person name="Kohler A."/>
            <person name="Barry K."/>
            <person name="Baskaran P."/>
            <person name="Daum C."/>
            <person name="Fauchery L."/>
            <person name="Ihrmark K."/>
            <person name="Kuo A."/>
            <person name="LaButti K."/>
            <person name="Lipzen A."/>
            <person name="Morin E."/>
            <person name="Grigoriev I.V."/>
            <person name="Henrissat B."/>
            <person name="Lindahl B."/>
            <person name="Martin F."/>
        </authorList>
    </citation>
    <scope>NUCLEOTIDE SEQUENCE</scope>
    <source>
        <strain evidence="2">JB14</strain>
    </source>
</reference>
<accession>A0A6A4GEX5</accession>
<dbReference type="AlphaFoldDB" id="A0A6A4GEX5"/>
<sequence>MGGRGCLCRIRGIKRRNPTIARNVLISVSAHRKSGQPPPSEARSPLAHKRSPLHYPGRERCGIRVHGGIRTPHRVGTRSRWLFLISSRAFAWINGLLASHPAETPVVMNGLETGVRVSVVRGIKIFREGCTGDHYTAIFWSPLLPNGYEDDYLELVYTAEPSGPFTLLATTREGGGRPCGGGGFVLLSVTPDNLGATLVPLRQNITRRVKRVEEGNGNVASRDCSMR</sequence>